<feature type="transmembrane region" description="Helical" evidence="1">
    <location>
        <begin position="116"/>
        <end position="134"/>
    </location>
</feature>
<evidence type="ECO:0000313" key="3">
    <source>
        <dbReference type="Proteomes" id="UP000507470"/>
    </source>
</evidence>
<keyword evidence="1" id="KW-1133">Transmembrane helix</keyword>
<feature type="transmembrane region" description="Helical" evidence="1">
    <location>
        <begin position="140"/>
        <end position="161"/>
    </location>
</feature>
<feature type="transmembrane region" description="Helical" evidence="1">
    <location>
        <begin position="173"/>
        <end position="193"/>
    </location>
</feature>
<protein>
    <submittedName>
        <fullName evidence="2">Uncharacterized protein</fullName>
    </submittedName>
</protein>
<feature type="transmembrane region" description="Helical" evidence="1">
    <location>
        <begin position="49"/>
        <end position="67"/>
    </location>
</feature>
<dbReference type="InterPro" id="IPR050327">
    <property type="entry name" value="Proton-linked_MCT"/>
</dbReference>
<feature type="transmembrane region" description="Helical" evidence="1">
    <location>
        <begin position="12"/>
        <end position="37"/>
    </location>
</feature>
<proteinExistence type="predicted"/>
<dbReference type="Gene3D" id="1.20.1250.20">
    <property type="entry name" value="MFS general substrate transporter like domains"/>
    <property type="match status" value="1"/>
</dbReference>
<reference evidence="2 3" key="1">
    <citation type="submission" date="2020-06" db="EMBL/GenBank/DDBJ databases">
        <authorList>
            <person name="Li R."/>
            <person name="Bekaert M."/>
        </authorList>
    </citation>
    <scope>NUCLEOTIDE SEQUENCE [LARGE SCALE GENOMIC DNA]</scope>
    <source>
        <strain evidence="3">wild</strain>
    </source>
</reference>
<dbReference type="GO" id="GO:0008028">
    <property type="term" value="F:monocarboxylic acid transmembrane transporter activity"/>
    <property type="evidence" value="ECO:0007669"/>
    <property type="project" value="TreeGrafter"/>
</dbReference>
<dbReference type="AlphaFoldDB" id="A0A6J8E2L4"/>
<feature type="transmembrane region" description="Helical" evidence="1">
    <location>
        <begin position="87"/>
        <end position="104"/>
    </location>
</feature>
<gene>
    <name evidence="2" type="ORF">MCOR_47783</name>
</gene>
<dbReference type="PANTHER" id="PTHR11360">
    <property type="entry name" value="MONOCARBOXYLATE TRANSPORTER"/>
    <property type="match status" value="1"/>
</dbReference>
<dbReference type="InterPro" id="IPR036259">
    <property type="entry name" value="MFS_trans_sf"/>
</dbReference>
<accession>A0A6J8E2L4</accession>
<dbReference type="SUPFAM" id="SSF103473">
    <property type="entry name" value="MFS general substrate transporter"/>
    <property type="match status" value="2"/>
</dbReference>
<sequence>MSLQDTDSGFSWIILCASFLNYTLVSGTIRTFGILYAELLQTYHKGAGNTAFLGSIMFFVMAITGKLKNHLLDFWESAGILQWSGNTAFLGSIMFFVMAITGPVSGLMSVHFSFKWCTMIGGLISSIGMVISSLTQDIEMLYLTYSCLLGIGFGLSAPPTVTIINFYFEKKRAFANGFLTASMGLSLNISFFIPKVDRSLWDTWCYVNSWWFVTQHLLTVGIFPGILHSLQPLLVVTSLGLTMLPTALPLSSFFSNTACLIGHPSLGWLEDYTGNWKASFYTVGGLFIASSLCVLLERKLVKATQSEEMKVRTDNVTEVTTDNIAEVTTNNQNNTKNIHCDDVNTSLMHETS</sequence>
<feature type="transmembrane region" description="Helical" evidence="1">
    <location>
        <begin position="278"/>
        <end position="296"/>
    </location>
</feature>
<dbReference type="Proteomes" id="UP000507470">
    <property type="component" value="Unassembled WGS sequence"/>
</dbReference>
<keyword evidence="1" id="KW-0812">Transmembrane</keyword>
<dbReference type="PANTHER" id="PTHR11360:SF284">
    <property type="entry name" value="EG:103B4.3 PROTEIN-RELATED"/>
    <property type="match status" value="1"/>
</dbReference>
<name>A0A6J8E2L4_MYTCO</name>
<evidence type="ECO:0000313" key="2">
    <source>
        <dbReference type="EMBL" id="CAC5415059.1"/>
    </source>
</evidence>
<dbReference type="OrthoDB" id="6509908at2759"/>
<keyword evidence="3" id="KW-1185">Reference proteome</keyword>
<evidence type="ECO:0000256" key="1">
    <source>
        <dbReference type="SAM" id="Phobius"/>
    </source>
</evidence>
<keyword evidence="1" id="KW-0472">Membrane</keyword>
<dbReference type="EMBL" id="CACVKT020008376">
    <property type="protein sequence ID" value="CAC5415059.1"/>
    <property type="molecule type" value="Genomic_DNA"/>
</dbReference>
<organism evidence="2 3">
    <name type="scientific">Mytilus coruscus</name>
    <name type="common">Sea mussel</name>
    <dbReference type="NCBI Taxonomy" id="42192"/>
    <lineage>
        <taxon>Eukaryota</taxon>
        <taxon>Metazoa</taxon>
        <taxon>Spiralia</taxon>
        <taxon>Lophotrochozoa</taxon>
        <taxon>Mollusca</taxon>
        <taxon>Bivalvia</taxon>
        <taxon>Autobranchia</taxon>
        <taxon>Pteriomorphia</taxon>
        <taxon>Mytilida</taxon>
        <taxon>Mytiloidea</taxon>
        <taxon>Mytilidae</taxon>
        <taxon>Mytilinae</taxon>
        <taxon>Mytilus</taxon>
    </lineage>
</organism>
<feature type="transmembrane region" description="Helical" evidence="1">
    <location>
        <begin position="213"/>
        <end position="235"/>
    </location>
</feature>